<dbReference type="KEGG" id="vg:40088156"/>
<protein>
    <submittedName>
        <fullName evidence="1">Uncharacterized protein</fullName>
    </submittedName>
</protein>
<dbReference type="EMBL" id="MF403008">
    <property type="protein sequence ID" value="AUZ94935.1"/>
    <property type="molecule type" value="Genomic_DNA"/>
</dbReference>
<dbReference type="GeneID" id="40088156"/>
<evidence type="ECO:0000313" key="2">
    <source>
        <dbReference type="Proteomes" id="UP000223025"/>
    </source>
</evidence>
<sequence length="80" mass="9574">MTSVFLLRADEEYDDQYELGIFPSLNDAIKARTEYRKQKHECGTPFYDYHRYIVLEFELGKLDEGKLVDVFQPSKSKYRK</sequence>
<accession>A0A2L0UZI3</accession>
<proteinExistence type="predicted"/>
<keyword evidence="2" id="KW-1185">Reference proteome</keyword>
<dbReference type="RefSeq" id="YP_009611818.1">
    <property type="nucleotide sequence ID" value="NC_042013.1"/>
</dbReference>
<organism evidence="1 2">
    <name type="scientific">Agrobacterium phage Atu_ph07</name>
    <dbReference type="NCBI Taxonomy" id="2024264"/>
    <lineage>
        <taxon>Viruses</taxon>
        <taxon>Duplodnaviria</taxon>
        <taxon>Heunggongvirae</taxon>
        <taxon>Uroviricota</taxon>
        <taxon>Caudoviricetes</taxon>
        <taxon>Polybotosvirus</taxon>
        <taxon>Polybotosvirus Atuph07</taxon>
    </lineage>
</organism>
<evidence type="ECO:0000313" key="1">
    <source>
        <dbReference type="EMBL" id="AUZ94935.1"/>
    </source>
</evidence>
<name>A0A2L0UZI3_9CAUD</name>
<reference evidence="1 2" key="1">
    <citation type="submission" date="2017-06" db="EMBL/GenBank/DDBJ databases">
        <authorList>
            <person name="Kim H.J."/>
            <person name="Triplett B.A."/>
        </authorList>
    </citation>
    <scope>NUCLEOTIDE SEQUENCE [LARGE SCALE GENOMIC DNA]</scope>
</reference>
<dbReference type="Proteomes" id="UP000223025">
    <property type="component" value="Segment"/>
</dbReference>